<dbReference type="InterPro" id="IPR045851">
    <property type="entry name" value="AMP-bd_C_sf"/>
</dbReference>
<gene>
    <name evidence="4" type="ORF">METZ01_LOCUS471860</name>
</gene>
<accession>A0A383BFP8</accession>
<dbReference type="InterPro" id="IPR042099">
    <property type="entry name" value="ANL_N_sf"/>
</dbReference>
<feature type="non-terminal residue" evidence="4">
    <location>
        <position position="1"/>
    </location>
</feature>
<protein>
    <recommendedName>
        <fullName evidence="3">AMP-binding enzyme C-terminal domain-containing protein</fullName>
    </recommendedName>
</protein>
<name>A0A383BFP8_9ZZZZ</name>
<dbReference type="Gene3D" id="3.40.50.12780">
    <property type="entry name" value="N-terminal domain of ligase-like"/>
    <property type="match status" value="1"/>
</dbReference>
<dbReference type="SUPFAM" id="SSF56801">
    <property type="entry name" value="Acetyl-CoA synthetase-like"/>
    <property type="match status" value="1"/>
</dbReference>
<feature type="domain" description="AMP-binding enzyme C-terminal" evidence="3">
    <location>
        <begin position="99"/>
        <end position="168"/>
    </location>
</feature>
<dbReference type="AlphaFoldDB" id="A0A383BFP8"/>
<evidence type="ECO:0000256" key="2">
    <source>
        <dbReference type="ARBA" id="ARBA00022598"/>
    </source>
</evidence>
<reference evidence="4" key="1">
    <citation type="submission" date="2018-05" db="EMBL/GenBank/DDBJ databases">
        <authorList>
            <person name="Lanie J.A."/>
            <person name="Ng W.-L."/>
            <person name="Kazmierczak K.M."/>
            <person name="Andrzejewski T.M."/>
            <person name="Davidsen T.M."/>
            <person name="Wayne K.J."/>
            <person name="Tettelin H."/>
            <person name="Glass J.I."/>
            <person name="Rusch D."/>
            <person name="Podicherti R."/>
            <person name="Tsui H.-C.T."/>
            <person name="Winkler M.E."/>
        </authorList>
    </citation>
    <scope>NUCLEOTIDE SEQUENCE</scope>
</reference>
<dbReference type="Gene3D" id="3.30.300.30">
    <property type="match status" value="1"/>
</dbReference>
<dbReference type="PANTHER" id="PTHR43201">
    <property type="entry name" value="ACYL-COA SYNTHETASE"/>
    <property type="match status" value="1"/>
</dbReference>
<dbReference type="Pfam" id="PF13193">
    <property type="entry name" value="AMP-binding_C"/>
    <property type="match status" value="1"/>
</dbReference>
<organism evidence="4">
    <name type="scientific">marine metagenome</name>
    <dbReference type="NCBI Taxonomy" id="408172"/>
    <lineage>
        <taxon>unclassified sequences</taxon>
        <taxon>metagenomes</taxon>
        <taxon>ecological metagenomes</taxon>
    </lineage>
</organism>
<dbReference type="GO" id="GO:0006631">
    <property type="term" value="P:fatty acid metabolic process"/>
    <property type="evidence" value="ECO:0007669"/>
    <property type="project" value="TreeGrafter"/>
</dbReference>
<dbReference type="EMBL" id="UINC01200222">
    <property type="protein sequence ID" value="SVE19006.1"/>
    <property type="molecule type" value="Genomic_DNA"/>
</dbReference>
<keyword evidence="2" id="KW-0436">Ligase</keyword>
<dbReference type="GO" id="GO:0031956">
    <property type="term" value="F:medium-chain fatty acid-CoA ligase activity"/>
    <property type="evidence" value="ECO:0007669"/>
    <property type="project" value="TreeGrafter"/>
</dbReference>
<evidence type="ECO:0000256" key="1">
    <source>
        <dbReference type="ARBA" id="ARBA00006432"/>
    </source>
</evidence>
<sequence length="174" mass="19729">IVYGMTETCSGVAGASINQSNYNKYKYFPFKNVYISVDNLQICIKSPTVMKKYYKSSTSIASFTTSDLGDVDEIGNFTINGRSDSVIISGGENFSIDLIEKAVNQVRKVNRCRVISVEDEKWGQRTIAFIETDNKLINRGYIFEAIKDKIDRKMIPKDIYIVSDIDKINTNLYL</sequence>
<evidence type="ECO:0000259" key="3">
    <source>
        <dbReference type="Pfam" id="PF13193"/>
    </source>
</evidence>
<evidence type="ECO:0000313" key="4">
    <source>
        <dbReference type="EMBL" id="SVE19006.1"/>
    </source>
</evidence>
<dbReference type="InterPro" id="IPR025110">
    <property type="entry name" value="AMP-bd_C"/>
</dbReference>
<proteinExistence type="inferred from homology"/>
<dbReference type="PANTHER" id="PTHR43201:SF5">
    <property type="entry name" value="MEDIUM-CHAIN ACYL-COA LIGASE ACSF2, MITOCHONDRIAL"/>
    <property type="match status" value="1"/>
</dbReference>
<comment type="similarity">
    <text evidence="1">Belongs to the ATP-dependent AMP-binding enzyme family.</text>
</comment>